<keyword evidence="2" id="KW-1133">Transmembrane helix</keyword>
<organism evidence="3 4">
    <name type="scientific">Moniliophthora roreri (strain MCA 2997)</name>
    <name type="common">Cocoa frosty pod rot fungus</name>
    <name type="synonym">Crinipellis roreri</name>
    <dbReference type="NCBI Taxonomy" id="1381753"/>
    <lineage>
        <taxon>Eukaryota</taxon>
        <taxon>Fungi</taxon>
        <taxon>Dikarya</taxon>
        <taxon>Basidiomycota</taxon>
        <taxon>Agaricomycotina</taxon>
        <taxon>Agaricomycetes</taxon>
        <taxon>Agaricomycetidae</taxon>
        <taxon>Agaricales</taxon>
        <taxon>Marasmiineae</taxon>
        <taxon>Marasmiaceae</taxon>
        <taxon>Moniliophthora</taxon>
    </lineage>
</organism>
<dbReference type="HOGENOM" id="CLU_858138_0_0_1"/>
<protein>
    <recommendedName>
        <fullName evidence="5">Mid2 domain-containing protein</fullName>
    </recommendedName>
</protein>
<feature type="region of interest" description="Disordered" evidence="1">
    <location>
        <begin position="122"/>
        <end position="190"/>
    </location>
</feature>
<reference evidence="3 4" key="1">
    <citation type="journal article" date="2014" name="BMC Genomics">
        <title>Genome and secretome analysis of the hemibiotrophic fungal pathogen, Moniliophthora roreri, which causes frosty pod rot disease of cacao: mechanisms of the biotrophic and necrotrophic phases.</title>
        <authorList>
            <person name="Meinhardt L.W."/>
            <person name="Costa G.G.L."/>
            <person name="Thomazella D.P.T."/>
            <person name="Teixeira P.J.P.L."/>
            <person name="Carazzolle M.F."/>
            <person name="Schuster S.C."/>
            <person name="Carlson J.E."/>
            <person name="Guiltinan M.J."/>
            <person name="Mieczkowski P."/>
            <person name="Farmer A."/>
            <person name="Ramaraj T."/>
            <person name="Crozier J."/>
            <person name="Davis R.E."/>
            <person name="Shao J."/>
            <person name="Melnick R.L."/>
            <person name="Pereira G.A.G."/>
            <person name="Bailey B.A."/>
        </authorList>
    </citation>
    <scope>NUCLEOTIDE SEQUENCE [LARGE SCALE GENOMIC DNA]</scope>
    <source>
        <strain evidence="3 4">MCA 2997</strain>
    </source>
</reference>
<evidence type="ECO:0000256" key="2">
    <source>
        <dbReference type="SAM" id="Phobius"/>
    </source>
</evidence>
<evidence type="ECO:0008006" key="5">
    <source>
        <dbReference type="Google" id="ProtNLM"/>
    </source>
</evidence>
<feature type="compositionally biased region" description="Polar residues" evidence="1">
    <location>
        <begin position="127"/>
        <end position="139"/>
    </location>
</feature>
<dbReference type="KEGG" id="mrr:Moror_12023"/>
<proteinExistence type="predicted"/>
<name>V2XW78_MONRO</name>
<dbReference type="Proteomes" id="UP000017559">
    <property type="component" value="Unassembled WGS sequence"/>
</dbReference>
<comment type="caution">
    <text evidence="3">The sequence shown here is derived from an EMBL/GenBank/DDBJ whole genome shotgun (WGS) entry which is preliminary data.</text>
</comment>
<evidence type="ECO:0000313" key="3">
    <source>
        <dbReference type="EMBL" id="ESK83634.1"/>
    </source>
</evidence>
<sequence length="334" mass="36485">MLACVAAPSQTEAGSLNSFWDYSLVHRQLGQDDRTTTTSKRWAILNMLSLLTFEYSCVTSGSINVVVITKTIDLTTTVSCDTLESNRGTVTPPIQSSSHTTTVPSSSIVGVSRTISTIVTAPESPLRSATTSAGTSPILNTYPPPHLSDTHSSAITSVGTPTILNTRPSPHPSDTRSSATTSTSSRPEDRKLLSSGAIVGIVLAAFVVLIGIVMGILILYRLKRQNNLHKKILHSASIISPFPPETPFTGEKRRYFRDDENLALEPARTVERHNPPSGTRRMTPRNTRRARAERPRREGRFVYHIDGGRRLLERSIRQSINGTSTNVPPAYQTL</sequence>
<feature type="compositionally biased region" description="Low complexity" evidence="1">
    <location>
        <begin position="175"/>
        <end position="185"/>
    </location>
</feature>
<feature type="transmembrane region" description="Helical" evidence="2">
    <location>
        <begin position="192"/>
        <end position="220"/>
    </location>
</feature>
<keyword evidence="2" id="KW-0812">Transmembrane</keyword>
<evidence type="ECO:0000256" key="1">
    <source>
        <dbReference type="SAM" id="MobiDB-lite"/>
    </source>
</evidence>
<dbReference type="EMBL" id="AWSO01001490">
    <property type="protein sequence ID" value="ESK83634.1"/>
    <property type="molecule type" value="Genomic_DNA"/>
</dbReference>
<accession>V2XW78</accession>
<feature type="compositionally biased region" description="Polar residues" evidence="1">
    <location>
        <begin position="150"/>
        <end position="168"/>
    </location>
</feature>
<keyword evidence="4" id="KW-1185">Reference proteome</keyword>
<feature type="region of interest" description="Disordered" evidence="1">
    <location>
        <begin position="270"/>
        <end position="294"/>
    </location>
</feature>
<dbReference type="AlphaFoldDB" id="V2XW78"/>
<evidence type="ECO:0000313" key="4">
    <source>
        <dbReference type="Proteomes" id="UP000017559"/>
    </source>
</evidence>
<keyword evidence="2" id="KW-0472">Membrane</keyword>
<gene>
    <name evidence="3" type="ORF">Moror_12023</name>
</gene>